<dbReference type="InterPro" id="IPR036640">
    <property type="entry name" value="ABC1_TM_sf"/>
</dbReference>
<dbReference type="Gene3D" id="1.20.1560.10">
    <property type="entry name" value="ABC transporter type 1, transmembrane domain"/>
    <property type="match status" value="1"/>
</dbReference>
<dbReference type="Proteomes" id="UP001443914">
    <property type="component" value="Unassembled WGS sequence"/>
</dbReference>
<keyword evidence="7 8" id="KW-0472">Membrane</keyword>
<evidence type="ECO:0000256" key="8">
    <source>
        <dbReference type="SAM" id="Phobius"/>
    </source>
</evidence>
<dbReference type="PANTHER" id="PTHR24223:SF369">
    <property type="entry name" value="ABC TRANSPORTER C FAMILY MEMBER 10"/>
    <property type="match status" value="1"/>
</dbReference>
<protein>
    <recommendedName>
        <fullName evidence="9">ABC transmembrane type-1 domain-containing protein</fullName>
    </recommendedName>
</protein>
<feature type="transmembrane region" description="Helical" evidence="8">
    <location>
        <begin position="16"/>
        <end position="42"/>
    </location>
</feature>
<evidence type="ECO:0000256" key="1">
    <source>
        <dbReference type="ARBA" id="ARBA00004141"/>
    </source>
</evidence>
<dbReference type="GO" id="GO:0016020">
    <property type="term" value="C:membrane"/>
    <property type="evidence" value="ECO:0007669"/>
    <property type="project" value="UniProtKB-SubCell"/>
</dbReference>
<keyword evidence="3 8" id="KW-0812">Transmembrane</keyword>
<dbReference type="GO" id="GO:0140359">
    <property type="term" value="F:ABC-type transporter activity"/>
    <property type="evidence" value="ECO:0007669"/>
    <property type="project" value="InterPro"/>
</dbReference>
<keyword evidence="6 8" id="KW-1133">Transmembrane helix</keyword>
<accession>A0AAW1GJ98</accession>
<evidence type="ECO:0000256" key="3">
    <source>
        <dbReference type="ARBA" id="ARBA00022692"/>
    </source>
</evidence>
<keyword evidence="5" id="KW-0067">ATP-binding</keyword>
<evidence type="ECO:0000259" key="9">
    <source>
        <dbReference type="PROSITE" id="PS50929"/>
    </source>
</evidence>
<feature type="transmembrane region" description="Helical" evidence="8">
    <location>
        <begin position="99"/>
        <end position="127"/>
    </location>
</feature>
<evidence type="ECO:0000256" key="7">
    <source>
        <dbReference type="ARBA" id="ARBA00023136"/>
    </source>
</evidence>
<dbReference type="EMBL" id="JBDFQZ010000016">
    <property type="protein sequence ID" value="KAK9663644.1"/>
    <property type="molecule type" value="Genomic_DNA"/>
</dbReference>
<evidence type="ECO:0000313" key="10">
    <source>
        <dbReference type="EMBL" id="KAK9663644.1"/>
    </source>
</evidence>
<dbReference type="InterPro" id="IPR044726">
    <property type="entry name" value="ABCC_6TM_D2"/>
</dbReference>
<evidence type="ECO:0000256" key="5">
    <source>
        <dbReference type="ARBA" id="ARBA00022840"/>
    </source>
</evidence>
<comment type="caution">
    <text evidence="10">The sequence shown here is derived from an EMBL/GenBank/DDBJ whole genome shotgun (WGS) entry which is preliminary data.</text>
</comment>
<proteinExistence type="predicted"/>
<dbReference type="GO" id="GO:0005524">
    <property type="term" value="F:ATP binding"/>
    <property type="evidence" value="ECO:0007669"/>
    <property type="project" value="UniProtKB-KW"/>
</dbReference>
<dbReference type="PROSITE" id="PS50929">
    <property type="entry name" value="ABC_TM1F"/>
    <property type="match status" value="1"/>
</dbReference>
<dbReference type="SUPFAM" id="SSF90123">
    <property type="entry name" value="ABC transporter transmembrane region"/>
    <property type="match status" value="1"/>
</dbReference>
<dbReference type="InterPro" id="IPR050173">
    <property type="entry name" value="ABC_transporter_C-like"/>
</dbReference>
<feature type="transmembrane region" description="Helical" evidence="8">
    <location>
        <begin position="230"/>
        <end position="249"/>
    </location>
</feature>
<reference evidence="10" key="1">
    <citation type="submission" date="2024-03" db="EMBL/GenBank/DDBJ databases">
        <title>WGS assembly of Saponaria officinalis var. Norfolk2.</title>
        <authorList>
            <person name="Jenkins J."/>
            <person name="Shu S."/>
            <person name="Grimwood J."/>
            <person name="Barry K."/>
            <person name="Goodstein D."/>
            <person name="Schmutz J."/>
            <person name="Leebens-Mack J."/>
            <person name="Osbourn A."/>
        </authorList>
    </citation>
    <scope>NUCLEOTIDE SEQUENCE [LARGE SCALE GENOMIC DNA]</scope>
    <source>
        <strain evidence="10">JIC</strain>
    </source>
</reference>
<evidence type="ECO:0000256" key="4">
    <source>
        <dbReference type="ARBA" id="ARBA00022741"/>
    </source>
</evidence>
<dbReference type="Pfam" id="PF00664">
    <property type="entry name" value="ABC_membrane"/>
    <property type="match status" value="1"/>
</dbReference>
<dbReference type="AlphaFoldDB" id="A0AAW1GJ98"/>
<name>A0AAW1GJ98_SAPOF</name>
<gene>
    <name evidence="10" type="ORF">RND81_O264800</name>
</gene>
<organism evidence="10 11">
    <name type="scientific">Saponaria officinalis</name>
    <name type="common">Common soapwort</name>
    <name type="synonym">Lychnis saponaria</name>
    <dbReference type="NCBI Taxonomy" id="3572"/>
    <lineage>
        <taxon>Eukaryota</taxon>
        <taxon>Viridiplantae</taxon>
        <taxon>Streptophyta</taxon>
        <taxon>Embryophyta</taxon>
        <taxon>Tracheophyta</taxon>
        <taxon>Spermatophyta</taxon>
        <taxon>Magnoliopsida</taxon>
        <taxon>eudicotyledons</taxon>
        <taxon>Gunneridae</taxon>
        <taxon>Pentapetalae</taxon>
        <taxon>Caryophyllales</taxon>
        <taxon>Caryophyllaceae</taxon>
        <taxon>Caryophylleae</taxon>
        <taxon>Saponaria</taxon>
    </lineage>
</organism>
<evidence type="ECO:0000313" key="11">
    <source>
        <dbReference type="Proteomes" id="UP001443914"/>
    </source>
</evidence>
<sequence>MASNVDNPHINPPKLIMIYFIIGICSALFAPLRSLALVTLGMNSSKSFFSELLNSLFRAPMSFYDSTPLGRILSRVTSDLNTVDLDIANSLVGTLAPTILAYANLALLAVITPQVLVVYIPVIYMILRLQRYYLATAKELMRIQGTTKSLVANHLAETVAGSMTIRAFEEENRFFAKNLNLVDTNSSPFMLNFAAREWLIQRVETLYAIVLSSVALCMVLLPPTTITSGFVGMALAYGLSLSSIMIKAIQYQCVLANME</sequence>
<evidence type="ECO:0000256" key="6">
    <source>
        <dbReference type="ARBA" id="ARBA00022989"/>
    </source>
</evidence>
<comment type="subcellular location">
    <subcellularLocation>
        <location evidence="1">Membrane</location>
        <topology evidence="1">Multi-pass membrane protein</topology>
    </subcellularLocation>
</comment>
<keyword evidence="11" id="KW-1185">Reference proteome</keyword>
<dbReference type="CDD" id="cd18580">
    <property type="entry name" value="ABC_6TM_ABCC_D2"/>
    <property type="match status" value="1"/>
</dbReference>
<keyword evidence="4" id="KW-0547">Nucleotide-binding</keyword>
<keyword evidence="2" id="KW-0813">Transport</keyword>
<evidence type="ECO:0000256" key="2">
    <source>
        <dbReference type="ARBA" id="ARBA00022448"/>
    </source>
</evidence>
<dbReference type="InterPro" id="IPR011527">
    <property type="entry name" value="ABC1_TM_dom"/>
</dbReference>
<feature type="domain" description="ABC transmembrane type-1" evidence="9">
    <location>
        <begin position="1"/>
        <end position="257"/>
    </location>
</feature>
<dbReference type="PANTHER" id="PTHR24223">
    <property type="entry name" value="ATP-BINDING CASSETTE SUB-FAMILY C"/>
    <property type="match status" value="1"/>
</dbReference>